<gene>
    <name evidence="1" type="ORF">EAI_02767</name>
</gene>
<keyword evidence="2" id="KW-1185">Reference proteome</keyword>
<organism evidence="2">
    <name type="scientific">Harpegnathos saltator</name>
    <name type="common">Jerdon's jumping ant</name>
    <dbReference type="NCBI Taxonomy" id="610380"/>
    <lineage>
        <taxon>Eukaryota</taxon>
        <taxon>Metazoa</taxon>
        <taxon>Ecdysozoa</taxon>
        <taxon>Arthropoda</taxon>
        <taxon>Hexapoda</taxon>
        <taxon>Insecta</taxon>
        <taxon>Pterygota</taxon>
        <taxon>Neoptera</taxon>
        <taxon>Endopterygota</taxon>
        <taxon>Hymenoptera</taxon>
        <taxon>Apocrita</taxon>
        <taxon>Aculeata</taxon>
        <taxon>Formicoidea</taxon>
        <taxon>Formicidae</taxon>
        <taxon>Ponerinae</taxon>
        <taxon>Ponerini</taxon>
        <taxon>Harpegnathos</taxon>
    </lineage>
</organism>
<name>E2BCJ5_HARSA</name>
<evidence type="ECO:0000313" key="2">
    <source>
        <dbReference type="Proteomes" id="UP000008237"/>
    </source>
</evidence>
<evidence type="ECO:0000313" key="1">
    <source>
        <dbReference type="EMBL" id="EFN86582.1"/>
    </source>
</evidence>
<protein>
    <submittedName>
        <fullName evidence="1">Uncharacterized protein</fullName>
    </submittedName>
</protein>
<dbReference type="InParanoid" id="E2BCJ5"/>
<dbReference type="Proteomes" id="UP000008237">
    <property type="component" value="Unassembled WGS sequence"/>
</dbReference>
<accession>E2BCJ5</accession>
<dbReference type="AlphaFoldDB" id="E2BCJ5"/>
<dbReference type="EMBL" id="GL447303">
    <property type="protein sequence ID" value="EFN86582.1"/>
    <property type="molecule type" value="Genomic_DNA"/>
</dbReference>
<reference evidence="1 2" key="1">
    <citation type="journal article" date="2010" name="Science">
        <title>Genomic comparison of the ants Camponotus floridanus and Harpegnathos saltator.</title>
        <authorList>
            <person name="Bonasio R."/>
            <person name="Zhang G."/>
            <person name="Ye C."/>
            <person name="Mutti N.S."/>
            <person name="Fang X."/>
            <person name="Qin N."/>
            <person name="Donahue G."/>
            <person name="Yang P."/>
            <person name="Li Q."/>
            <person name="Li C."/>
            <person name="Zhang P."/>
            <person name="Huang Z."/>
            <person name="Berger S.L."/>
            <person name="Reinberg D."/>
            <person name="Wang J."/>
            <person name="Liebig J."/>
        </authorList>
    </citation>
    <scope>NUCLEOTIDE SEQUENCE [LARGE SCALE GENOMIC DNA]</scope>
    <source>
        <strain evidence="1 2">R22 G/1</strain>
    </source>
</reference>
<sequence>MLLDEIQKWRQCLANIHMKETLLLSSFKLGQRKSENKAFSTECIRNILYLLSNISERMPGLHALELSEWPYAIKEKYWTTKLSVLTEWKDEELQRASHYLLSLENSAGISFADALMDLLIKNGVTLQSNKSISVTSEVSSCFQKKISSINTQDFFQILSSFHNGEWNLSKEVLIKLNDYQINQ</sequence>
<proteinExistence type="predicted"/>
<dbReference type="OrthoDB" id="7663308at2759"/>